<comment type="caution">
    <text evidence="2">The sequence shown here is derived from an EMBL/GenBank/DDBJ whole genome shotgun (WGS) entry which is preliminary data.</text>
</comment>
<dbReference type="AlphaFoldDB" id="A0AAW1NMQ5"/>
<dbReference type="Pfam" id="PF05768">
    <property type="entry name" value="Glrx-like"/>
    <property type="match status" value="1"/>
</dbReference>
<dbReference type="EMBL" id="JALJOQ010000195">
    <property type="protein sequence ID" value="KAK9790324.1"/>
    <property type="molecule type" value="Genomic_DNA"/>
</dbReference>
<keyword evidence="3" id="KW-1185">Reference proteome</keyword>
<dbReference type="InterPro" id="IPR036249">
    <property type="entry name" value="Thioredoxin-like_sf"/>
</dbReference>
<evidence type="ECO:0000313" key="2">
    <source>
        <dbReference type="EMBL" id="KAK9790324.1"/>
    </source>
</evidence>
<name>A0AAW1NMQ5_9CHLO</name>
<evidence type="ECO:0000256" key="1">
    <source>
        <dbReference type="RuleBase" id="RU363082"/>
    </source>
</evidence>
<accession>A0AAW1NMQ5</accession>
<reference evidence="2 3" key="1">
    <citation type="journal article" date="2024" name="Nat. Commun.">
        <title>Phylogenomics reveals the evolutionary origins of lichenization in chlorophyte algae.</title>
        <authorList>
            <person name="Puginier C."/>
            <person name="Libourel C."/>
            <person name="Otte J."/>
            <person name="Skaloud P."/>
            <person name="Haon M."/>
            <person name="Grisel S."/>
            <person name="Petersen M."/>
            <person name="Berrin J.G."/>
            <person name="Delaux P.M."/>
            <person name="Dal Grande F."/>
            <person name="Keller J."/>
        </authorList>
    </citation>
    <scope>NUCLEOTIDE SEQUENCE [LARGE SCALE GENOMIC DNA]</scope>
    <source>
        <strain evidence="2 3">SAG 2036</strain>
    </source>
</reference>
<organism evidence="2 3">
    <name type="scientific">Symbiochloris irregularis</name>
    <dbReference type="NCBI Taxonomy" id="706552"/>
    <lineage>
        <taxon>Eukaryota</taxon>
        <taxon>Viridiplantae</taxon>
        <taxon>Chlorophyta</taxon>
        <taxon>core chlorophytes</taxon>
        <taxon>Trebouxiophyceae</taxon>
        <taxon>Trebouxiales</taxon>
        <taxon>Trebouxiaceae</taxon>
        <taxon>Symbiochloris</taxon>
    </lineage>
</organism>
<protein>
    <recommendedName>
        <fullName evidence="1">Glutaredoxin-like protein</fullName>
    </recommendedName>
</protein>
<dbReference type="InterPro" id="IPR052565">
    <property type="entry name" value="Glutaredoxin-like_YDR286C"/>
</dbReference>
<sequence>MALRQCRAKVPLVRQYSAAAASAAPASKAGQYRLVMYSRGNCPLCDGLKEKVDAVLAKAEFMPSPLTGMQLEVRDISTRQEWQEAYGMTIPVLARVDADGSNEVKISRSPPRISAERLAAHLESALQS</sequence>
<proteinExistence type="inferred from homology"/>
<dbReference type="SUPFAM" id="SSF52833">
    <property type="entry name" value="Thioredoxin-like"/>
    <property type="match status" value="1"/>
</dbReference>
<dbReference type="PANTHER" id="PTHR33558:SF1">
    <property type="entry name" value="GLUTAREDOXIN-LIKE PROTEIN C5ORF63 HOMOLOG"/>
    <property type="match status" value="1"/>
</dbReference>
<gene>
    <name evidence="2" type="ORF">WJX73_006447</name>
</gene>
<dbReference type="Gene3D" id="3.40.30.10">
    <property type="entry name" value="Glutaredoxin"/>
    <property type="match status" value="1"/>
</dbReference>
<keyword evidence="1" id="KW-0813">Transport</keyword>
<dbReference type="PANTHER" id="PTHR33558">
    <property type="entry name" value="GLUTAREDOXIN-LIKE PROTEIN C5ORF63 HOMOLOG"/>
    <property type="match status" value="1"/>
</dbReference>
<comment type="similarity">
    <text evidence="1">Belongs to the glutaredoxin family.</text>
</comment>
<evidence type="ECO:0000313" key="3">
    <source>
        <dbReference type="Proteomes" id="UP001465755"/>
    </source>
</evidence>
<dbReference type="InterPro" id="IPR008554">
    <property type="entry name" value="Glutaredoxin-like"/>
</dbReference>
<dbReference type="Proteomes" id="UP001465755">
    <property type="component" value="Unassembled WGS sequence"/>
</dbReference>
<keyword evidence="1" id="KW-0249">Electron transport</keyword>